<accession>A0AAV5FAI4</accession>
<name>A0AAV5FAI4_ELECO</name>
<dbReference type="Proteomes" id="UP001054889">
    <property type="component" value="Unassembled WGS sequence"/>
</dbReference>
<dbReference type="GO" id="GO:0006952">
    <property type="term" value="P:defense response"/>
    <property type="evidence" value="ECO:0007669"/>
    <property type="project" value="InterPro"/>
</dbReference>
<reference evidence="1" key="2">
    <citation type="submission" date="2021-12" db="EMBL/GenBank/DDBJ databases">
        <title>Resequencing data analysis of finger millet.</title>
        <authorList>
            <person name="Hatakeyama M."/>
            <person name="Aluri S."/>
            <person name="Balachadran M.T."/>
            <person name="Sivarajan S.R."/>
            <person name="Poveda L."/>
            <person name="Shimizu-Inatsugi R."/>
            <person name="Schlapbach R."/>
            <person name="Sreeman S.M."/>
            <person name="Shimizu K.K."/>
        </authorList>
    </citation>
    <scope>NUCLEOTIDE SEQUENCE</scope>
</reference>
<evidence type="ECO:0000313" key="2">
    <source>
        <dbReference type="Proteomes" id="UP001054889"/>
    </source>
</evidence>
<gene>
    <name evidence="1" type="primary">gb20348</name>
    <name evidence="1" type="ORF">PR202_gb20348</name>
</gene>
<sequence>MRVYAVASISGGDPRMPTHATPADRYGGCSPAWNSVFHFPIPAGADTRGLALHVLLRADRAVLGSRNVGEVFVPVDDLIAGADRVTRDPRPATYQVRRPRSGRAHGVLYFCYKFIDVPAAGAPANSKYVPLGSPEKVMAAAEKAVVDAPQPVATAYPPPASYQQPAPYGAAYAGYPPPQSAYPYAAPSPYGYGAAPPQYGYAAAPVPAKKHGGGGMGMGLGLGILGGMMVGEMIGDAEADAAYNTEFDDALEL</sequence>
<dbReference type="InterPro" id="IPR044750">
    <property type="entry name" value="C2_SRC2/BAP"/>
</dbReference>
<reference evidence="1" key="1">
    <citation type="journal article" date="2018" name="DNA Res.">
        <title>Multiple hybrid de novo genome assembly of finger millet, an orphan allotetraploid crop.</title>
        <authorList>
            <person name="Hatakeyama M."/>
            <person name="Aluri S."/>
            <person name="Balachadran M.T."/>
            <person name="Sivarajan S.R."/>
            <person name="Patrignani A."/>
            <person name="Gruter S."/>
            <person name="Poveda L."/>
            <person name="Shimizu-Inatsugi R."/>
            <person name="Baeten J."/>
            <person name="Francoijs K.J."/>
            <person name="Nataraja K.N."/>
            <person name="Reddy Y.A.N."/>
            <person name="Phadnis S."/>
            <person name="Ravikumar R.L."/>
            <person name="Schlapbach R."/>
            <person name="Sreeman S.M."/>
            <person name="Shimizu K.K."/>
        </authorList>
    </citation>
    <scope>NUCLEOTIDE SEQUENCE</scope>
</reference>
<evidence type="ECO:0000313" key="1">
    <source>
        <dbReference type="EMBL" id="GJN31893.1"/>
    </source>
</evidence>
<evidence type="ECO:0008006" key="3">
    <source>
        <dbReference type="Google" id="ProtNLM"/>
    </source>
</evidence>
<dbReference type="PANTHER" id="PTHR32246">
    <property type="entry name" value="INGRESSION PROTEIN FIC1"/>
    <property type="match status" value="1"/>
</dbReference>
<dbReference type="PANTHER" id="PTHR32246:SF67">
    <property type="entry name" value="OS01G0369500 PROTEIN"/>
    <property type="match status" value="1"/>
</dbReference>
<proteinExistence type="predicted"/>
<dbReference type="InterPro" id="IPR035892">
    <property type="entry name" value="C2_domain_sf"/>
</dbReference>
<keyword evidence="2" id="KW-1185">Reference proteome</keyword>
<dbReference type="SUPFAM" id="SSF49562">
    <property type="entry name" value="C2 domain (Calcium/lipid-binding domain, CaLB)"/>
    <property type="match status" value="1"/>
</dbReference>
<dbReference type="AlphaFoldDB" id="A0AAV5FAI4"/>
<protein>
    <recommendedName>
        <fullName evidence="3">C2 domain-containing protein</fullName>
    </recommendedName>
</protein>
<comment type="caution">
    <text evidence="1">The sequence shown here is derived from an EMBL/GenBank/DDBJ whole genome shotgun (WGS) entry which is preliminary data.</text>
</comment>
<dbReference type="EMBL" id="BQKI01000083">
    <property type="protein sequence ID" value="GJN31893.1"/>
    <property type="molecule type" value="Genomic_DNA"/>
</dbReference>
<organism evidence="1 2">
    <name type="scientific">Eleusine coracana subsp. coracana</name>
    <dbReference type="NCBI Taxonomy" id="191504"/>
    <lineage>
        <taxon>Eukaryota</taxon>
        <taxon>Viridiplantae</taxon>
        <taxon>Streptophyta</taxon>
        <taxon>Embryophyta</taxon>
        <taxon>Tracheophyta</taxon>
        <taxon>Spermatophyta</taxon>
        <taxon>Magnoliopsida</taxon>
        <taxon>Liliopsida</taxon>
        <taxon>Poales</taxon>
        <taxon>Poaceae</taxon>
        <taxon>PACMAD clade</taxon>
        <taxon>Chloridoideae</taxon>
        <taxon>Cynodonteae</taxon>
        <taxon>Eleusininae</taxon>
        <taxon>Eleusine</taxon>
    </lineage>
</organism>
<dbReference type="CDD" id="cd04051">
    <property type="entry name" value="C2_SRC2_like"/>
    <property type="match status" value="1"/>
</dbReference>